<keyword evidence="4" id="KW-0175">Coiled coil</keyword>
<organism evidence="6 7">
    <name type="scientific">Anoxybacteroides voinovskiense</name>
    <dbReference type="NCBI Taxonomy" id="230470"/>
    <lineage>
        <taxon>Bacteria</taxon>
        <taxon>Bacillati</taxon>
        <taxon>Bacillota</taxon>
        <taxon>Bacilli</taxon>
        <taxon>Bacillales</taxon>
        <taxon>Anoxybacillaceae</taxon>
        <taxon>Anoxybacteroides</taxon>
    </lineage>
</organism>
<dbReference type="EMBL" id="JACIDE010000006">
    <property type="protein sequence ID" value="MBB4073436.1"/>
    <property type="molecule type" value="Genomic_DNA"/>
</dbReference>
<evidence type="ECO:0000256" key="3">
    <source>
        <dbReference type="ARBA" id="ARBA00023163"/>
    </source>
</evidence>
<protein>
    <submittedName>
        <fullName evidence="6">Transcriptional regulator with XRE-family HTH domain</fullName>
    </submittedName>
</protein>
<keyword evidence="1" id="KW-0805">Transcription regulation</keyword>
<keyword evidence="2" id="KW-0238">DNA-binding</keyword>
<dbReference type="Proteomes" id="UP000559598">
    <property type="component" value="Unassembled WGS sequence"/>
</dbReference>
<comment type="caution">
    <text evidence="6">The sequence shown here is derived from an EMBL/GenBank/DDBJ whole genome shotgun (WGS) entry which is preliminary data.</text>
</comment>
<dbReference type="GO" id="GO:0003677">
    <property type="term" value="F:DNA binding"/>
    <property type="evidence" value="ECO:0007669"/>
    <property type="project" value="UniProtKB-KW"/>
</dbReference>
<name>A0A840DWG9_9BACL</name>
<evidence type="ECO:0000313" key="7">
    <source>
        <dbReference type="Proteomes" id="UP000559598"/>
    </source>
</evidence>
<dbReference type="PANTHER" id="PTHR40661">
    <property type="match status" value="1"/>
</dbReference>
<accession>A0A840DWG9</accession>
<feature type="coiled-coil region" evidence="4">
    <location>
        <begin position="67"/>
        <end position="94"/>
    </location>
</feature>
<dbReference type="SUPFAM" id="SSF47413">
    <property type="entry name" value="lambda repressor-like DNA-binding domains"/>
    <property type="match status" value="1"/>
</dbReference>
<dbReference type="PROSITE" id="PS50943">
    <property type="entry name" value="HTH_CROC1"/>
    <property type="match status" value="1"/>
</dbReference>
<dbReference type="CDD" id="cd00093">
    <property type="entry name" value="HTH_XRE"/>
    <property type="match status" value="1"/>
</dbReference>
<evidence type="ECO:0000256" key="2">
    <source>
        <dbReference type="ARBA" id="ARBA00023125"/>
    </source>
</evidence>
<dbReference type="Gene3D" id="1.10.260.40">
    <property type="entry name" value="lambda repressor-like DNA-binding domains"/>
    <property type="match status" value="1"/>
</dbReference>
<dbReference type="InterPro" id="IPR001387">
    <property type="entry name" value="Cro/C1-type_HTH"/>
</dbReference>
<gene>
    <name evidence="6" type="ORF">GGR02_001198</name>
</gene>
<dbReference type="AlphaFoldDB" id="A0A840DWG9"/>
<evidence type="ECO:0000313" key="6">
    <source>
        <dbReference type="EMBL" id="MBB4073436.1"/>
    </source>
</evidence>
<feature type="domain" description="HTH cro/C1-type" evidence="5">
    <location>
        <begin position="12"/>
        <end position="66"/>
    </location>
</feature>
<dbReference type="RefSeq" id="WP_183183789.1">
    <property type="nucleotide sequence ID" value="NZ_BMNP01000004.1"/>
</dbReference>
<keyword evidence="3" id="KW-0804">Transcription</keyword>
<dbReference type="InterPro" id="IPR010982">
    <property type="entry name" value="Lambda_DNA-bd_dom_sf"/>
</dbReference>
<dbReference type="Pfam" id="PF01381">
    <property type="entry name" value="HTH_3"/>
    <property type="match status" value="1"/>
</dbReference>
<keyword evidence="7" id="KW-1185">Reference proteome</keyword>
<evidence type="ECO:0000259" key="5">
    <source>
        <dbReference type="PROSITE" id="PS50943"/>
    </source>
</evidence>
<proteinExistence type="predicted"/>
<evidence type="ECO:0000256" key="4">
    <source>
        <dbReference type="SAM" id="Coils"/>
    </source>
</evidence>
<evidence type="ECO:0000256" key="1">
    <source>
        <dbReference type="ARBA" id="ARBA00023015"/>
    </source>
</evidence>
<dbReference type="SMART" id="SM00530">
    <property type="entry name" value="HTH_XRE"/>
    <property type="match status" value="1"/>
</dbReference>
<sequence length="118" mass="13700">MNDVKQILSKQIKKRLKELNMKQKDLIEKTGQPKSTISKVINGVVTPRIDVIIPVSKVLNVSIDWLVHEHEEQLDDMEKEIIALLKKLDKKQKIHVYRIIKDIISLVEHSQTTSIKNK</sequence>
<reference evidence="6 7" key="1">
    <citation type="submission" date="2020-08" db="EMBL/GenBank/DDBJ databases">
        <title>Genomic Encyclopedia of Type Strains, Phase IV (KMG-IV): sequencing the most valuable type-strain genomes for metagenomic binning, comparative biology and taxonomic classification.</title>
        <authorList>
            <person name="Goeker M."/>
        </authorList>
    </citation>
    <scope>NUCLEOTIDE SEQUENCE [LARGE SCALE GENOMIC DNA]</scope>
    <source>
        <strain evidence="6 7">DSM 17075</strain>
    </source>
</reference>
<dbReference type="PANTHER" id="PTHR40661:SF1">
    <property type="entry name" value="HTH CRO_C1-TYPE DOMAIN-CONTAINING PROTEIN"/>
    <property type="match status" value="1"/>
</dbReference>